<evidence type="ECO:0000256" key="1">
    <source>
        <dbReference type="SAM" id="MobiDB-lite"/>
    </source>
</evidence>
<dbReference type="STRING" id="759272.G0S7Q6"/>
<dbReference type="RefSeq" id="XP_006693302.1">
    <property type="nucleotide sequence ID" value="XM_006693239.1"/>
</dbReference>
<feature type="compositionally biased region" description="Low complexity" evidence="1">
    <location>
        <begin position="50"/>
        <end position="66"/>
    </location>
</feature>
<dbReference type="KEGG" id="cthr:CTHT_0028460"/>
<feature type="compositionally biased region" description="Polar residues" evidence="1">
    <location>
        <begin position="441"/>
        <end position="456"/>
    </location>
</feature>
<organism evidence="3">
    <name type="scientific">Chaetomium thermophilum (strain DSM 1495 / CBS 144.50 / IMI 039719)</name>
    <name type="common">Thermochaetoides thermophila</name>
    <dbReference type="NCBI Taxonomy" id="759272"/>
    <lineage>
        <taxon>Eukaryota</taxon>
        <taxon>Fungi</taxon>
        <taxon>Dikarya</taxon>
        <taxon>Ascomycota</taxon>
        <taxon>Pezizomycotina</taxon>
        <taxon>Sordariomycetes</taxon>
        <taxon>Sordariomycetidae</taxon>
        <taxon>Sordariales</taxon>
        <taxon>Chaetomiaceae</taxon>
        <taxon>Thermochaetoides</taxon>
    </lineage>
</organism>
<feature type="compositionally biased region" description="Basic and acidic residues" evidence="1">
    <location>
        <begin position="129"/>
        <end position="138"/>
    </location>
</feature>
<reference evidence="2 3" key="1">
    <citation type="journal article" date="2011" name="Cell">
        <title>Insight into structure and assembly of the nuclear pore complex by utilizing the genome of a eukaryotic thermophile.</title>
        <authorList>
            <person name="Amlacher S."/>
            <person name="Sarges P."/>
            <person name="Flemming D."/>
            <person name="van Noort V."/>
            <person name="Kunze R."/>
            <person name="Devos D.P."/>
            <person name="Arumugam M."/>
            <person name="Bork P."/>
            <person name="Hurt E."/>
        </authorList>
    </citation>
    <scope>NUCLEOTIDE SEQUENCE [LARGE SCALE GENOMIC DNA]</scope>
    <source>
        <strain evidence="3">DSM 1495 / CBS 144.50 / IMI 039719</strain>
    </source>
</reference>
<proteinExistence type="predicted"/>
<feature type="region of interest" description="Disordered" evidence="1">
    <location>
        <begin position="1"/>
        <end position="185"/>
    </location>
</feature>
<dbReference type="GeneID" id="18256884"/>
<feature type="region of interest" description="Disordered" evidence="1">
    <location>
        <begin position="490"/>
        <end position="541"/>
    </location>
</feature>
<feature type="compositionally biased region" description="Basic residues" evidence="1">
    <location>
        <begin position="382"/>
        <end position="392"/>
    </location>
</feature>
<feature type="compositionally biased region" description="Basic and acidic residues" evidence="1">
    <location>
        <begin position="21"/>
        <end position="32"/>
    </location>
</feature>
<keyword evidence="3" id="KW-1185">Reference proteome</keyword>
<dbReference type="OMA" id="HYPSRHR"/>
<feature type="compositionally biased region" description="Low complexity" evidence="1">
    <location>
        <begin position="7"/>
        <end position="16"/>
    </location>
</feature>
<dbReference type="OrthoDB" id="5339332at2759"/>
<feature type="region of interest" description="Disordered" evidence="1">
    <location>
        <begin position="328"/>
        <end position="459"/>
    </location>
</feature>
<accession>G0S7Q6</accession>
<dbReference type="eggNOG" id="ENOG502SSMU">
    <property type="taxonomic scope" value="Eukaryota"/>
</dbReference>
<feature type="compositionally biased region" description="Polar residues" evidence="1">
    <location>
        <begin position="333"/>
        <end position="345"/>
    </location>
</feature>
<evidence type="ECO:0000313" key="2">
    <source>
        <dbReference type="EMBL" id="EGS21006.1"/>
    </source>
</evidence>
<dbReference type="AlphaFoldDB" id="G0S7Q6"/>
<feature type="compositionally biased region" description="Polar residues" evidence="1">
    <location>
        <begin position="67"/>
        <end position="87"/>
    </location>
</feature>
<protein>
    <submittedName>
        <fullName evidence="2">Uncharacterized protein</fullName>
    </submittedName>
</protein>
<gene>
    <name evidence="2" type="ORF">CTHT_0028460</name>
</gene>
<dbReference type="HOGENOM" id="CLU_020691_0_0_1"/>
<feature type="compositionally biased region" description="Polar residues" evidence="1">
    <location>
        <begin position="139"/>
        <end position="155"/>
    </location>
</feature>
<feature type="compositionally biased region" description="Polar residues" evidence="1">
    <location>
        <begin position="504"/>
        <end position="528"/>
    </location>
</feature>
<dbReference type="Proteomes" id="UP000008066">
    <property type="component" value="Unassembled WGS sequence"/>
</dbReference>
<name>G0S7Q6_CHATD</name>
<evidence type="ECO:0000313" key="3">
    <source>
        <dbReference type="Proteomes" id="UP000008066"/>
    </source>
</evidence>
<sequence length="585" mass="60691">MPDARADSAAAVAAAANSKQPLRDPSREHDAGRSLLAPGPAAQDSGGLLSSSPTFSDSHSPFSTTSVIASQPPVTVAASSTGPQSKSEPGPLQPNHITQRDRPSSSSLAPSAVEAQPVPACNTTGQKQNKKDSSRDSCHSSQAATSGSQPKTYSQPVLVKTYNGPPTSRGSRGARSHYRSNSRDFSRSVTLLSSSAPGIDALAGQPAQPTVTGVGVDVSSTYNRVSLDDGAGANARTINDMSVFYRPRKSSSSSGGKLAKWWPWRAREEPDEPRLPPLEAFSFKNLLADAQTRGSEYDITADLDRIAEICARSRYSLSNQYEVHVAPHGSGASFVSGTAPSTTSAPVRRKTGPSHSRSSSAGSIAMNTIPSEDEGSVSSAQSRRRALGRRRSMAMCTLETIMSTSRSSDEDKSKKMSASELISEVRGRAARKAGDSGAVEGSSTQAPDTAPPSSNKLARKKSASFATAIINNSSGSNESVTAAASSSTLPSAGAASLHSDPARPQTSHSSLGIGTTTFPAQHSDQGPATTGHHSSGHASGGLGSWTSWLPSWSGTMHTTALRQRATGIGAQPTDAEASLRQLLAR</sequence>
<feature type="compositionally biased region" description="Low complexity" evidence="1">
    <location>
        <begin position="354"/>
        <end position="363"/>
    </location>
</feature>
<dbReference type="EMBL" id="GL988041">
    <property type="protein sequence ID" value="EGS21006.1"/>
    <property type="molecule type" value="Genomic_DNA"/>
</dbReference>